<dbReference type="Proteomes" id="UP001497623">
    <property type="component" value="Unassembled WGS sequence"/>
</dbReference>
<gene>
    <name evidence="2" type="ORF">MNOR_LOCUS33981</name>
</gene>
<name>A0AAV2S773_MEGNR</name>
<keyword evidence="3" id="KW-1185">Reference proteome</keyword>
<proteinExistence type="predicted"/>
<dbReference type="EMBL" id="CAXKWB010050785">
    <property type="protein sequence ID" value="CAL4170360.1"/>
    <property type="molecule type" value="Genomic_DNA"/>
</dbReference>
<keyword evidence="1" id="KW-0472">Membrane</keyword>
<organism evidence="2 3">
    <name type="scientific">Meganyctiphanes norvegica</name>
    <name type="common">Northern krill</name>
    <name type="synonym">Thysanopoda norvegica</name>
    <dbReference type="NCBI Taxonomy" id="48144"/>
    <lineage>
        <taxon>Eukaryota</taxon>
        <taxon>Metazoa</taxon>
        <taxon>Ecdysozoa</taxon>
        <taxon>Arthropoda</taxon>
        <taxon>Crustacea</taxon>
        <taxon>Multicrustacea</taxon>
        <taxon>Malacostraca</taxon>
        <taxon>Eumalacostraca</taxon>
        <taxon>Eucarida</taxon>
        <taxon>Euphausiacea</taxon>
        <taxon>Euphausiidae</taxon>
        <taxon>Meganyctiphanes</taxon>
    </lineage>
</organism>
<evidence type="ECO:0000256" key="1">
    <source>
        <dbReference type="SAM" id="Phobius"/>
    </source>
</evidence>
<evidence type="ECO:0000313" key="2">
    <source>
        <dbReference type="EMBL" id="CAL4170360.1"/>
    </source>
</evidence>
<dbReference type="AlphaFoldDB" id="A0AAV2S773"/>
<feature type="transmembrane region" description="Helical" evidence="1">
    <location>
        <begin position="20"/>
        <end position="46"/>
    </location>
</feature>
<keyword evidence="1" id="KW-0812">Transmembrane</keyword>
<evidence type="ECO:0000313" key="3">
    <source>
        <dbReference type="Proteomes" id="UP001497623"/>
    </source>
</evidence>
<accession>A0AAV2S773</accession>
<protein>
    <recommendedName>
        <fullName evidence="4">DDE-1 domain-containing protein</fullName>
    </recommendedName>
</protein>
<feature type="non-terminal residue" evidence="2">
    <location>
        <position position="450"/>
    </location>
</feature>
<sequence length="450" mass="52145">MSVSRIINYFCYQLKSGPCLLSAICIVSIIKTFTITQLIYLIYLLYNTERNARKRANAWHKLHMKGLRTFLVYTLRYLGSFTYYKHFPHQRVIVTMDNATCHPPTLNDIDDLIDIQANGRHILLNYIVLISHSFPNDSIQVVKAYIRFIYNRSIFLSATIIIVTCYELRHDKTFSYIIQRLSQLVMQLTESNISATVANSSRYYQIPTFLNLLNKVVCKLKIPYMGGNFICPQLACFGLNYSRGFYKQYAMSFLLQMRLSLPKLASIAVKRPNILVWPFKNNNGTIVILFAPFKENGDCMCRRWQLAVVFDPSHLGSVVGVNVTSNTISSSMTSIHLYLNLKSLMCEALYVRGMENGYLPCIPYSVELLYSISTGYLFHMAAVEKHNLKPSYWRFLQRLTWGRMGQYNRQLLDPWGLDSARHFMNFWPDYNMHHISPLLREIILTGELPG</sequence>
<comment type="caution">
    <text evidence="2">The sequence shown here is derived from an EMBL/GenBank/DDBJ whole genome shotgun (WGS) entry which is preliminary data.</text>
</comment>
<keyword evidence="1" id="KW-1133">Transmembrane helix</keyword>
<evidence type="ECO:0008006" key="4">
    <source>
        <dbReference type="Google" id="ProtNLM"/>
    </source>
</evidence>
<reference evidence="2 3" key="1">
    <citation type="submission" date="2024-05" db="EMBL/GenBank/DDBJ databases">
        <authorList>
            <person name="Wallberg A."/>
        </authorList>
    </citation>
    <scope>NUCLEOTIDE SEQUENCE [LARGE SCALE GENOMIC DNA]</scope>
</reference>